<protein>
    <submittedName>
        <fullName evidence="2">Adenine deaminase</fullName>
        <ecNumber evidence="2">3.5.4.2</ecNumber>
    </submittedName>
</protein>
<dbReference type="RefSeq" id="WP_238750831.1">
    <property type="nucleotide sequence ID" value="NZ_CAKLPZ010000002.1"/>
</dbReference>
<dbReference type="PANTHER" id="PTHR43135:SF3">
    <property type="entry name" value="ALPHA-D-RIBOSE 1-METHYLPHOSPHONATE 5-TRIPHOSPHATE DIPHOSPHATASE"/>
    <property type="match status" value="1"/>
</dbReference>
<dbReference type="Pfam" id="PF01979">
    <property type="entry name" value="Amidohydro_1"/>
    <property type="match status" value="1"/>
</dbReference>
<dbReference type="InterPro" id="IPR011059">
    <property type="entry name" value="Metal-dep_hydrolase_composite"/>
</dbReference>
<feature type="domain" description="Amidohydrolase-related" evidence="1">
    <location>
        <begin position="328"/>
        <end position="474"/>
    </location>
</feature>
<organism evidence="2 3">
    <name type="scientific">Neolewinella maritima</name>
    <dbReference type="NCBI Taxonomy" id="1383882"/>
    <lineage>
        <taxon>Bacteria</taxon>
        <taxon>Pseudomonadati</taxon>
        <taxon>Bacteroidota</taxon>
        <taxon>Saprospiria</taxon>
        <taxon>Saprospirales</taxon>
        <taxon>Lewinellaceae</taxon>
        <taxon>Neolewinella</taxon>
    </lineage>
</organism>
<dbReference type="EC" id="3.5.4.2" evidence="2"/>
<evidence type="ECO:0000313" key="3">
    <source>
        <dbReference type="Proteomes" id="UP000837803"/>
    </source>
</evidence>
<keyword evidence="2" id="KW-0378">Hydrolase</keyword>
<dbReference type="Gene3D" id="3.20.20.140">
    <property type="entry name" value="Metal-dependent hydrolases"/>
    <property type="match status" value="1"/>
</dbReference>
<proteinExistence type="predicted"/>
<dbReference type="SUPFAM" id="SSF51338">
    <property type="entry name" value="Composite domain of metallo-dependent hydrolases"/>
    <property type="match status" value="1"/>
</dbReference>
<keyword evidence="3" id="KW-1185">Reference proteome</keyword>
<evidence type="ECO:0000259" key="1">
    <source>
        <dbReference type="Pfam" id="PF01979"/>
    </source>
</evidence>
<dbReference type="EMBL" id="CAKLPZ010000002">
    <property type="protein sequence ID" value="CAH1000848.1"/>
    <property type="molecule type" value="Genomic_DNA"/>
</dbReference>
<dbReference type="InterPro" id="IPR032466">
    <property type="entry name" value="Metal_Hydrolase"/>
</dbReference>
<dbReference type="Proteomes" id="UP000837803">
    <property type="component" value="Unassembled WGS sequence"/>
</dbReference>
<gene>
    <name evidence="2" type="primary">ade_3</name>
    <name evidence="2" type="ORF">LEM8419_01915</name>
</gene>
<reference evidence="2" key="1">
    <citation type="submission" date="2021-12" db="EMBL/GenBank/DDBJ databases">
        <authorList>
            <person name="Rodrigo-Torres L."/>
            <person name="Arahal R. D."/>
            <person name="Lucena T."/>
        </authorList>
    </citation>
    <scope>NUCLEOTIDE SEQUENCE</scope>
    <source>
        <strain evidence="2">CECT 8419</strain>
    </source>
</reference>
<accession>A0ABM9B1J9</accession>
<dbReference type="InterPro" id="IPR006680">
    <property type="entry name" value="Amidohydro-rel"/>
</dbReference>
<dbReference type="Gene3D" id="2.30.40.10">
    <property type="entry name" value="Urease, subunit C, domain 1"/>
    <property type="match status" value="2"/>
</dbReference>
<dbReference type="PANTHER" id="PTHR43135">
    <property type="entry name" value="ALPHA-D-RIBOSE 1-METHYLPHOSPHONATE 5-TRIPHOSPHATE DIPHOSPHATASE"/>
    <property type="match status" value="1"/>
</dbReference>
<sequence>MKSTLLRAFLLVSVLLVAVFFWAGRELDKMYGALTPRFTDAEVSFVDDAIQIDNISVYRVDSGSYIPHQTVRIREGVIVSVDSTAPPSADFQRIDGTGKYLLPGFVDSHVHLWGSKNDLLLYLSQGVTSIREMMGNPDHLDWRQSTVNRPTMLIGSNKVQSYGTFNALFTRLSQGHINSYDYSPTYELFDFIEERGYDFVKIGSMLDSTEYVHLLAAARDERIPVVGHIPLGIYLADFLNHRQYDIAHIEEIVKLLIRSYDREKERNPTQAGSLEEYVQATADQVAKKLHRDGTYVTTTLWLSHSFIDQQVRLDSTLSNLELAYVNPGLLGGTVLTSRAVGWYPAVNPYRFPAGETAEETEERIQGTKDYIHFHALVFKSLVANGVKLLAGTDANIPVAVPGFTLHKELQLMHRLGMRTPDIIRSSTRLPCEMMQQACGSIEPGYRADLVILRADPLQDIGNSDEIDGVVANGRYYDPDALAGMLRMVANLNRN</sequence>
<comment type="caution">
    <text evidence="2">The sequence shown here is derived from an EMBL/GenBank/DDBJ whole genome shotgun (WGS) entry which is preliminary data.</text>
</comment>
<evidence type="ECO:0000313" key="2">
    <source>
        <dbReference type="EMBL" id="CAH1000848.1"/>
    </source>
</evidence>
<dbReference type="InterPro" id="IPR051781">
    <property type="entry name" value="Metallo-dep_Hydrolase"/>
</dbReference>
<dbReference type="SUPFAM" id="SSF51556">
    <property type="entry name" value="Metallo-dependent hydrolases"/>
    <property type="match status" value="1"/>
</dbReference>
<dbReference type="GO" id="GO:0000034">
    <property type="term" value="F:adenine deaminase activity"/>
    <property type="evidence" value="ECO:0007669"/>
    <property type="project" value="UniProtKB-EC"/>
</dbReference>
<name>A0ABM9B1J9_9BACT</name>